<accession>B4VKN5</accession>
<proteinExistence type="predicted"/>
<name>B4VKN5_9CYAN</name>
<evidence type="ECO:0000313" key="1">
    <source>
        <dbReference type="EMBL" id="EDX77611.1"/>
    </source>
</evidence>
<dbReference type="Proteomes" id="UP000003835">
    <property type="component" value="Unassembled WGS sequence"/>
</dbReference>
<reference evidence="1 2" key="1">
    <citation type="submission" date="2008-07" db="EMBL/GenBank/DDBJ databases">
        <authorList>
            <person name="Tandeau de Marsac N."/>
            <person name="Ferriera S."/>
            <person name="Johnson J."/>
            <person name="Kravitz S."/>
            <person name="Beeson K."/>
            <person name="Sutton G."/>
            <person name="Rogers Y.-H."/>
            <person name="Friedman R."/>
            <person name="Frazier M."/>
            <person name="Venter J.C."/>
        </authorList>
    </citation>
    <scope>NUCLEOTIDE SEQUENCE [LARGE SCALE GENOMIC DNA]</scope>
    <source>
        <strain evidence="1 2">PCC 7420</strain>
    </source>
</reference>
<protein>
    <submittedName>
        <fullName evidence="1">Uncharacterized protein</fullName>
    </submittedName>
</protein>
<evidence type="ECO:0000313" key="2">
    <source>
        <dbReference type="Proteomes" id="UP000003835"/>
    </source>
</evidence>
<dbReference type="AlphaFoldDB" id="B4VKN5"/>
<gene>
    <name evidence="1" type="ORF">MC7420_2935</name>
</gene>
<dbReference type="HOGENOM" id="CLU_3198449_0_0_3"/>
<organism evidence="1 2">
    <name type="scientific">Coleofasciculus chthonoplastes PCC 7420</name>
    <dbReference type="NCBI Taxonomy" id="118168"/>
    <lineage>
        <taxon>Bacteria</taxon>
        <taxon>Bacillati</taxon>
        <taxon>Cyanobacteriota</taxon>
        <taxon>Cyanophyceae</taxon>
        <taxon>Coleofasciculales</taxon>
        <taxon>Coleofasciculaceae</taxon>
        <taxon>Coleofasciculus</taxon>
    </lineage>
</organism>
<dbReference type="EMBL" id="DS989843">
    <property type="protein sequence ID" value="EDX77611.1"/>
    <property type="molecule type" value="Genomic_DNA"/>
</dbReference>
<keyword evidence="2" id="KW-1185">Reference proteome</keyword>
<sequence length="45" mass="4929">MAGWEAGVVETCHGTSGRWGRWELMQNSVRAGFVLQLGLIIKVSP</sequence>